<reference evidence="1" key="1">
    <citation type="journal article" date="2021" name="Proc. Natl. Acad. Sci. U.S.A.">
        <title>A Catalog of Tens of Thousands of Viruses from Human Metagenomes Reveals Hidden Associations with Chronic Diseases.</title>
        <authorList>
            <person name="Tisza M.J."/>
            <person name="Buck C.B."/>
        </authorList>
    </citation>
    <scope>NUCLEOTIDE SEQUENCE</scope>
    <source>
        <strain evidence="1">Ct31P9</strain>
    </source>
</reference>
<sequence>MPCPYGNTKEYREWEERSEAFEKYINEIHKA</sequence>
<evidence type="ECO:0000313" key="1">
    <source>
        <dbReference type="EMBL" id="DAF57756.1"/>
    </source>
</evidence>
<accession>A0A8S5T320</accession>
<organism evidence="1">
    <name type="scientific">Myoviridae sp. ct31P9</name>
    <dbReference type="NCBI Taxonomy" id="2827657"/>
    <lineage>
        <taxon>Viruses</taxon>
        <taxon>Duplodnaviria</taxon>
        <taxon>Heunggongvirae</taxon>
        <taxon>Uroviricota</taxon>
        <taxon>Caudoviricetes</taxon>
    </lineage>
</organism>
<name>A0A8S5T320_9CAUD</name>
<proteinExistence type="predicted"/>
<protein>
    <submittedName>
        <fullName evidence="1">Uncharacterized protein</fullName>
    </submittedName>
</protein>
<dbReference type="EMBL" id="BK032738">
    <property type="protein sequence ID" value="DAF57756.1"/>
    <property type="molecule type" value="Genomic_DNA"/>
</dbReference>